<evidence type="ECO:0000313" key="1">
    <source>
        <dbReference type="EMBL" id="CAK9139764.1"/>
    </source>
</evidence>
<dbReference type="PANTHER" id="PTHR33625">
    <property type="entry name" value="OS08G0179900 PROTEIN"/>
    <property type="match status" value="1"/>
</dbReference>
<keyword evidence="2" id="KW-1185">Reference proteome</keyword>
<gene>
    <name evidence="1" type="ORF">ILEXP_LOCUS7164</name>
</gene>
<evidence type="ECO:0000313" key="2">
    <source>
        <dbReference type="Proteomes" id="UP001642360"/>
    </source>
</evidence>
<reference evidence="1 2" key="1">
    <citation type="submission" date="2024-02" db="EMBL/GenBank/DDBJ databases">
        <authorList>
            <person name="Vignale AGUSTIN F."/>
            <person name="Sosa J E."/>
            <person name="Modenutti C."/>
        </authorList>
    </citation>
    <scope>NUCLEOTIDE SEQUENCE [LARGE SCALE GENOMIC DNA]</scope>
</reference>
<proteinExistence type="predicted"/>
<organism evidence="1 2">
    <name type="scientific">Ilex paraguariensis</name>
    <name type="common">yerba mate</name>
    <dbReference type="NCBI Taxonomy" id="185542"/>
    <lineage>
        <taxon>Eukaryota</taxon>
        <taxon>Viridiplantae</taxon>
        <taxon>Streptophyta</taxon>
        <taxon>Embryophyta</taxon>
        <taxon>Tracheophyta</taxon>
        <taxon>Spermatophyta</taxon>
        <taxon>Magnoliopsida</taxon>
        <taxon>eudicotyledons</taxon>
        <taxon>Gunneridae</taxon>
        <taxon>Pentapetalae</taxon>
        <taxon>asterids</taxon>
        <taxon>campanulids</taxon>
        <taxon>Aquifoliales</taxon>
        <taxon>Aquifoliaceae</taxon>
        <taxon>Ilex</taxon>
    </lineage>
</organism>
<sequence length="183" mass="19278">MGGGGAWRLGAKIAGVSVANSGLRSVTAEHQVSAAARQVTTRPVSAVVTSSNDVNSSVSVTTHSGKIDEEIQMPYWLDDWEFASIDESGEPRLVFGGAPTFQEAKEVTSELNDALKEVYLAPPHSIGCSGSYIDGQDSCLPLFSESEVSESKKCVTSETHSVSQNAIGAFGFLNRSHAAQVLS</sequence>
<dbReference type="PANTHER" id="PTHR33625:SF4">
    <property type="entry name" value="OS08G0179900 PROTEIN"/>
    <property type="match status" value="1"/>
</dbReference>
<accession>A0ABC8RA04</accession>
<dbReference type="AlphaFoldDB" id="A0ABC8RA04"/>
<protein>
    <submittedName>
        <fullName evidence="1">Uncharacterized protein</fullName>
    </submittedName>
</protein>
<dbReference type="Proteomes" id="UP001642360">
    <property type="component" value="Unassembled WGS sequence"/>
</dbReference>
<dbReference type="EMBL" id="CAUOFW020000985">
    <property type="protein sequence ID" value="CAK9139764.1"/>
    <property type="molecule type" value="Genomic_DNA"/>
</dbReference>
<comment type="caution">
    <text evidence="1">The sequence shown here is derived from an EMBL/GenBank/DDBJ whole genome shotgun (WGS) entry which is preliminary data.</text>
</comment>
<name>A0ABC8RA04_9AQUA</name>